<dbReference type="AlphaFoldDB" id="A0A2M7G951"/>
<organism evidence="1 2">
    <name type="scientific">bacterium (Candidatus Blackallbacteria) CG17_big_fil_post_rev_8_21_14_2_50_48_46</name>
    <dbReference type="NCBI Taxonomy" id="2014261"/>
    <lineage>
        <taxon>Bacteria</taxon>
        <taxon>Candidatus Blackallbacteria</taxon>
    </lineage>
</organism>
<name>A0A2M7G951_9BACT</name>
<dbReference type="EMBL" id="PFFQ01000012">
    <property type="protein sequence ID" value="PIW18630.1"/>
    <property type="molecule type" value="Genomic_DNA"/>
</dbReference>
<reference evidence="1 2" key="1">
    <citation type="submission" date="2017-09" db="EMBL/GenBank/DDBJ databases">
        <title>Depth-based differentiation of microbial function through sediment-hosted aquifers and enrichment of novel symbionts in the deep terrestrial subsurface.</title>
        <authorList>
            <person name="Probst A.J."/>
            <person name="Ladd B."/>
            <person name="Jarett J.K."/>
            <person name="Geller-Mcgrath D.E."/>
            <person name="Sieber C.M."/>
            <person name="Emerson J.B."/>
            <person name="Anantharaman K."/>
            <person name="Thomas B.C."/>
            <person name="Malmstrom R."/>
            <person name="Stieglmeier M."/>
            <person name="Klingl A."/>
            <person name="Woyke T."/>
            <person name="Ryan C.M."/>
            <person name="Banfield J.F."/>
        </authorList>
    </citation>
    <scope>NUCLEOTIDE SEQUENCE [LARGE SCALE GENOMIC DNA]</scope>
    <source>
        <strain evidence="1">CG17_big_fil_post_rev_8_21_14_2_50_48_46</strain>
    </source>
</reference>
<sequence>MSAEPLPLEEPTQLSFIEAGSLAMPDRPISLYSYREVKKRIPEILDRHRSLIAQALPTLQRVDIPEQARTLFGHFLEKKQRDALGLSFEIRSMAQDLVKKNTLVAFYLRYLEEKKLYLALGYRSFKDYALNYFNELEYSYLTRLKRIAYMSPDEIKTLEPLGTTKMMMIAQLDQEERKDILAKRYPVHENEYKNVIDMTTRELGRVVQKHKNPSYRENLIKGVPGSLLHQLRMLEENIDQFELETLARTRDKMRESLAMLDQYLEQA</sequence>
<evidence type="ECO:0000313" key="2">
    <source>
        <dbReference type="Proteomes" id="UP000231019"/>
    </source>
</evidence>
<proteinExistence type="predicted"/>
<accession>A0A2M7G951</accession>
<dbReference type="Proteomes" id="UP000231019">
    <property type="component" value="Unassembled WGS sequence"/>
</dbReference>
<gene>
    <name evidence="1" type="ORF">COW36_04880</name>
</gene>
<protein>
    <submittedName>
        <fullName evidence="1">Uncharacterized protein</fullName>
    </submittedName>
</protein>
<comment type="caution">
    <text evidence="1">The sequence shown here is derived from an EMBL/GenBank/DDBJ whole genome shotgun (WGS) entry which is preliminary data.</text>
</comment>
<evidence type="ECO:0000313" key="1">
    <source>
        <dbReference type="EMBL" id="PIW18630.1"/>
    </source>
</evidence>